<proteinExistence type="predicted"/>
<organism evidence="1 2">
    <name type="scientific">Sanguibacter suaedae</name>
    <dbReference type="NCBI Taxonomy" id="2795737"/>
    <lineage>
        <taxon>Bacteria</taxon>
        <taxon>Bacillati</taxon>
        <taxon>Actinomycetota</taxon>
        <taxon>Actinomycetes</taxon>
        <taxon>Micrococcales</taxon>
        <taxon>Sanguibacteraceae</taxon>
        <taxon>Sanguibacter</taxon>
    </lineage>
</organism>
<comment type="caution">
    <text evidence="1">The sequence shown here is derived from an EMBL/GenBank/DDBJ whole genome shotgun (WGS) entry which is preliminary data.</text>
</comment>
<name>A0A934MAF4_9MICO</name>
<reference evidence="1" key="1">
    <citation type="submission" date="2020-12" db="EMBL/GenBank/DDBJ databases">
        <title>Sanguibacter suaedae sp. nov., isolated from Suaeda aralocaspica.</title>
        <authorList>
            <person name="Ma Q."/>
        </authorList>
    </citation>
    <scope>NUCLEOTIDE SEQUENCE</scope>
    <source>
        <strain evidence="1">YZGR15</strain>
    </source>
</reference>
<evidence type="ECO:0000313" key="1">
    <source>
        <dbReference type="EMBL" id="MBI9115708.1"/>
    </source>
</evidence>
<keyword evidence="2" id="KW-1185">Reference proteome</keyword>
<evidence type="ECO:0000313" key="2">
    <source>
        <dbReference type="Proteomes" id="UP000602087"/>
    </source>
</evidence>
<dbReference type="EMBL" id="JAEINH010000009">
    <property type="protein sequence ID" value="MBI9115708.1"/>
    <property type="molecule type" value="Genomic_DNA"/>
</dbReference>
<gene>
    <name evidence="1" type="ORF">JAV76_11850</name>
</gene>
<sequence>MSLAADLSTLHSRLSQIEDDVADAVADLASAHTAEWVSTAADAYRSRLTTAQQALAGVDPTIVLARSALTNIDL</sequence>
<accession>A0A934MAF4</accession>
<dbReference type="AlphaFoldDB" id="A0A934MAF4"/>
<dbReference type="Proteomes" id="UP000602087">
    <property type="component" value="Unassembled WGS sequence"/>
</dbReference>
<dbReference type="RefSeq" id="WP_198734267.1">
    <property type="nucleotide sequence ID" value="NZ_JAEINH010000009.1"/>
</dbReference>
<protein>
    <submittedName>
        <fullName evidence="1">Uncharacterized protein</fullName>
    </submittedName>
</protein>